<dbReference type="Proteomes" id="UP001500943">
    <property type="component" value="Unassembled WGS sequence"/>
</dbReference>
<keyword evidence="2" id="KW-1185">Reference proteome</keyword>
<gene>
    <name evidence="1" type="ORF">GCM10009655_26730</name>
</gene>
<comment type="caution">
    <text evidence="1">The sequence shown here is derived from an EMBL/GenBank/DDBJ whole genome shotgun (WGS) entry which is preliminary data.</text>
</comment>
<evidence type="ECO:0000313" key="1">
    <source>
        <dbReference type="EMBL" id="GAA1226723.1"/>
    </source>
</evidence>
<reference evidence="2" key="1">
    <citation type="journal article" date="2019" name="Int. J. Syst. Evol. Microbiol.">
        <title>The Global Catalogue of Microorganisms (GCM) 10K type strain sequencing project: providing services to taxonomists for standard genome sequencing and annotation.</title>
        <authorList>
            <consortium name="The Broad Institute Genomics Platform"/>
            <consortium name="The Broad Institute Genome Sequencing Center for Infectious Disease"/>
            <person name="Wu L."/>
            <person name="Ma J."/>
        </authorList>
    </citation>
    <scope>NUCLEOTIDE SEQUENCE [LARGE SCALE GENOMIC DNA]</scope>
    <source>
        <strain evidence="2">JCM 12762</strain>
    </source>
</reference>
<dbReference type="RefSeq" id="WP_343926652.1">
    <property type="nucleotide sequence ID" value="NZ_BAAAKW010000068.1"/>
</dbReference>
<evidence type="ECO:0000313" key="2">
    <source>
        <dbReference type="Proteomes" id="UP001500943"/>
    </source>
</evidence>
<organism evidence="1 2">
    <name type="scientific">Rhodoglobus aureus</name>
    <dbReference type="NCBI Taxonomy" id="191497"/>
    <lineage>
        <taxon>Bacteria</taxon>
        <taxon>Bacillati</taxon>
        <taxon>Actinomycetota</taxon>
        <taxon>Actinomycetes</taxon>
        <taxon>Micrococcales</taxon>
        <taxon>Microbacteriaceae</taxon>
        <taxon>Rhodoglobus</taxon>
    </lineage>
</organism>
<proteinExistence type="predicted"/>
<accession>A0ABP4GJ60</accession>
<name>A0ABP4GJ60_9MICO</name>
<sequence>MRWDKLFDDLESQLENEITADDLEVDAEEERLRLGRLSMRDRIVSLHARGSEQSPLTLSVVLVTGTRLIIRPAIIGRDWMSADLVDDSDRPAQCIVPFAAMAGISLGSAHITPSLATMPSSGHPSLSQRLGLSYVLRDLCRRRRAVSLLLVAGEVHGTIDRVGRDHLDIAVHERGAVRRETAVAEYRLVPFASLVLVRP</sequence>
<dbReference type="EMBL" id="BAAAKW010000068">
    <property type="protein sequence ID" value="GAA1226723.1"/>
    <property type="molecule type" value="Genomic_DNA"/>
</dbReference>
<protein>
    <submittedName>
        <fullName evidence="1">Uncharacterized protein</fullName>
    </submittedName>
</protein>